<sequence>MIHRARTRSTARAASLAAASGALVMGLAAPPASAAPDSGDPAESGTASQAASQAAAQDKRPVWAIAHRVLTVDGVDKALDHGANAVEIDATAWKKGWWADHDGLPTSSGDTMSAMFDRIAEQRRAGKNIGFVWLDIKNPDYCDSGDANWQHCSITALRDLARTKLESAGVRVLYGFYGTAGGAGWKDVTRDLNDLEGVDISGDSEDVRRQYDEFGGAIAHNQRVMDKGLFNLNLPTVLGKVTEQLRLGAEARDRGELARAFGWTTAAGDGDATNRLLDPSGGDADGLIYGHRASCYPDGVSGTRGCGKDESDAKQAIAHIHEFVRSHGETRRMATTDDVPFGR</sequence>
<keyword evidence="4" id="KW-1185">Reference proteome</keyword>
<feature type="chain" id="PRO_5045532565" evidence="2">
    <location>
        <begin position="35"/>
        <end position="343"/>
    </location>
</feature>
<feature type="region of interest" description="Disordered" evidence="1">
    <location>
        <begin position="30"/>
        <end position="57"/>
    </location>
</feature>
<evidence type="ECO:0000313" key="3">
    <source>
        <dbReference type="EMBL" id="MEU6820823.1"/>
    </source>
</evidence>
<feature type="signal peptide" evidence="2">
    <location>
        <begin position="1"/>
        <end position="34"/>
    </location>
</feature>
<feature type="compositionally biased region" description="Low complexity" evidence="1">
    <location>
        <begin position="30"/>
        <end position="56"/>
    </location>
</feature>
<evidence type="ECO:0000256" key="2">
    <source>
        <dbReference type="SAM" id="SignalP"/>
    </source>
</evidence>
<dbReference type="InterPro" id="IPR016674">
    <property type="entry name" value="SMase_D/PLipase_D"/>
</dbReference>
<dbReference type="RefSeq" id="WP_359346664.1">
    <property type="nucleotide sequence ID" value="NZ_JBEYXV010000004.1"/>
</dbReference>
<dbReference type="PIRSF" id="PIRSF016632">
    <property type="entry name" value="Phospholipase_actinobac/fun"/>
    <property type="match status" value="1"/>
</dbReference>
<keyword evidence="2" id="KW-0732">Signal</keyword>
<dbReference type="InterPro" id="IPR017946">
    <property type="entry name" value="PLC-like_Pdiesterase_TIM-brl"/>
</dbReference>
<protein>
    <submittedName>
        <fullName evidence="3">Phospholipase</fullName>
    </submittedName>
</protein>
<comment type="caution">
    <text evidence="3">The sequence shown here is derived from an EMBL/GenBank/DDBJ whole genome shotgun (WGS) entry which is preliminary data.</text>
</comment>
<accession>A0ABV3BIJ4</accession>
<evidence type="ECO:0000256" key="1">
    <source>
        <dbReference type="SAM" id="MobiDB-lite"/>
    </source>
</evidence>
<proteinExistence type="predicted"/>
<reference evidence="3 4" key="1">
    <citation type="submission" date="2024-06" db="EMBL/GenBank/DDBJ databases">
        <title>The Natural Products Discovery Center: Release of the First 8490 Sequenced Strains for Exploring Actinobacteria Biosynthetic Diversity.</title>
        <authorList>
            <person name="Kalkreuter E."/>
            <person name="Kautsar S.A."/>
            <person name="Yang D."/>
            <person name="Bader C.D."/>
            <person name="Teijaro C.N."/>
            <person name="Fluegel L."/>
            <person name="Davis C.M."/>
            <person name="Simpson J.R."/>
            <person name="Lauterbach L."/>
            <person name="Steele A.D."/>
            <person name="Gui C."/>
            <person name="Meng S."/>
            <person name="Li G."/>
            <person name="Viehrig K."/>
            <person name="Ye F."/>
            <person name="Su P."/>
            <person name="Kiefer A.F."/>
            <person name="Nichols A."/>
            <person name="Cepeda A.J."/>
            <person name="Yan W."/>
            <person name="Fan B."/>
            <person name="Jiang Y."/>
            <person name="Adhikari A."/>
            <person name="Zheng C.-J."/>
            <person name="Schuster L."/>
            <person name="Cowan T.M."/>
            <person name="Smanski M.J."/>
            <person name="Chevrette M.G."/>
            <person name="De Carvalho L.P.S."/>
            <person name="Shen B."/>
        </authorList>
    </citation>
    <scope>NUCLEOTIDE SEQUENCE [LARGE SCALE GENOMIC DNA]</scope>
    <source>
        <strain evidence="3 4">NPDC046838</strain>
    </source>
</reference>
<gene>
    <name evidence="3" type="ORF">ABZ921_09350</name>
</gene>
<dbReference type="EMBL" id="JBEYXV010000004">
    <property type="protein sequence ID" value="MEU6820823.1"/>
    <property type="molecule type" value="Genomic_DNA"/>
</dbReference>
<name>A0ABV3BIJ4_9ACTN</name>
<dbReference type="Gene3D" id="3.20.20.190">
    <property type="entry name" value="Phosphatidylinositol (PI) phosphodiesterase"/>
    <property type="match status" value="1"/>
</dbReference>
<dbReference type="Proteomes" id="UP001551176">
    <property type="component" value="Unassembled WGS sequence"/>
</dbReference>
<evidence type="ECO:0000313" key="4">
    <source>
        <dbReference type="Proteomes" id="UP001551176"/>
    </source>
</evidence>
<organism evidence="3 4">
    <name type="scientific">Streptomyces atriruber</name>
    <dbReference type="NCBI Taxonomy" id="545121"/>
    <lineage>
        <taxon>Bacteria</taxon>
        <taxon>Bacillati</taxon>
        <taxon>Actinomycetota</taxon>
        <taxon>Actinomycetes</taxon>
        <taxon>Kitasatosporales</taxon>
        <taxon>Streptomycetaceae</taxon>
        <taxon>Streptomyces</taxon>
    </lineage>
</organism>